<dbReference type="GO" id="GO:0009307">
    <property type="term" value="P:DNA restriction-modification system"/>
    <property type="evidence" value="ECO:0007669"/>
    <property type="project" value="UniProtKB-KW"/>
</dbReference>
<dbReference type="InterPro" id="IPR002295">
    <property type="entry name" value="N4/N6-MTase_EcoPI_Mod-like"/>
</dbReference>
<dbReference type="GO" id="GO:0008170">
    <property type="term" value="F:N-methyltransferase activity"/>
    <property type="evidence" value="ECO:0007669"/>
    <property type="project" value="InterPro"/>
</dbReference>
<dbReference type="InterPro" id="IPR029063">
    <property type="entry name" value="SAM-dependent_MTases_sf"/>
</dbReference>
<dbReference type="Gene3D" id="3.40.50.150">
    <property type="entry name" value="Vaccinia Virus protein VP39"/>
    <property type="match status" value="1"/>
</dbReference>
<sequence>MEKVDGYSLNIVKENVEKLKEIFPEVFCEDKVDFERLQEVLGEYVEDKEERYRLEWHGKSKAIRMSQAPSRGTLRPCKEKSKNWDITENLYIEGDNLEVLKLLQKSYQNKIKMIYIDPPYNTGNDFVYKDDYKDNLYNYLAITGQVDEEGNKTSTNSDTGGRYHTNWLNMMYPRLRLAKNLLADDGVIFISINNFEIDNLKKMCGEILGEESFVECITWNKRIPKNDKGIGNIHEYILIYTKSAFNKLEFTMPKDGLNEINELLDELKKKKVDIKSAEQQIKQLYNKKGYDRAITLYNSLDEDYNLWGKINLSWPNGNTFGPTYDVLHPATLKKVKVPDRGWRWTESTFKEYLDYNNIKVRHDGSYVCGKIWFAEDENTQPSLIKYLNDVDRMLLRSIISTKSDGGLELENLFDGKSYFSYPKPTSLIKTFLNSLYEEKDCFIMDFFSGSSTTANAVMELNLEDGGKRKFIMVQLPEICDEKSEAAKAGYKNICEIGKERIRRAGDKIVEENKDKEGIEDLDIGFKVFKLDTSNIKPWNPRFEDIAHKLDEMVDNFVPGRTEEDVVCEIMLKYGIDLTYSIEVREISGKKVFSIGFGALIICLDNEITLDVVNGIVDLKNELSPEITRIVFKDNGFKRDSVKTNAIEILKRNNINEVMSI</sequence>
<dbReference type="GO" id="GO:0032259">
    <property type="term" value="P:methylation"/>
    <property type="evidence" value="ECO:0007669"/>
    <property type="project" value="UniProtKB-KW"/>
</dbReference>
<dbReference type="GO" id="GO:0003677">
    <property type="term" value="F:DNA binding"/>
    <property type="evidence" value="ECO:0007669"/>
    <property type="project" value="InterPro"/>
</dbReference>
<organism evidence="8 9">
    <name type="scientific">Clostridium sporogenes</name>
    <dbReference type="NCBI Taxonomy" id="1509"/>
    <lineage>
        <taxon>Bacteria</taxon>
        <taxon>Bacillati</taxon>
        <taxon>Bacillota</taxon>
        <taxon>Clostridia</taxon>
        <taxon>Eubacteriales</taxon>
        <taxon>Clostridiaceae</taxon>
        <taxon>Clostridium</taxon>
    </lineage>
</organism>
<feature type="domain" description="DNA methylase N-4/N-6" evidence="7">
    <location>
        <begin position="111"/>
        <end position="470"/>
    </location>
</feature>
<dbReference type="InterPro" id="IPR002941">
    <property type="entry name" value="DNA_methylase_N4/N6"/>
</dbReference>
<evidence type="ECO:0000256" key="5">
    <source>
        <dbReference type="ARBA" id="ARBA00022747"/>
    </source>
</evidence>
<evidence type="ECO:0000313" key="9">
    <source>
        <dbReference type="Proteomes" id="UP000182204"/>
    </source>
</evidence>
<keyword evidence="3" id="KW-0808">Transferase</keyword>
<dbReference type="REBASE" id="174159">
    <property type="entry name" value="M.Cbo1632III"/>
</dbReference>
<evidence type="ECO:0000256" key="1">
    <source>
        <dbReference type="ARBA" id="ARBA00006594"/>
    </source>
</evidence>
<keyword evidence="6" id="KW-0175">Coiled coil</keyword>
<evidence type="ECO:0000256" key="4">
    <source>
        <dbReference type="ARBA" id="ARBA00022691"/>
    </source>
</evidence>
<dbReference type="RefSeq" id="WP_072585199.1">
    <property type="nucleotide sequence ID" value="NZ_CP013243.1"/>
</dbReference>
<dbReference type="PROSITE" id="PS00092">
    <property type="entry name" value="N6_MTASE"/>
    <property type="match status" value="1"/>
</dbReference>
<dbReference type="AlphaFoldDB" id="A0A1L3NDJ6"/>
<dbReference type="EMBL" id="CP013243">
    <property type="protein sequence ID" value="APH14186.1"/>
    <property type="molecule type" value="Genomic_DNA"/>
</dbReference>
<dbReference type="PRINTS" id="PR00506">
    <property type="entry name" value="D21N6MTFRASE"/>
</dbReference>
<keyword evidence="2 8" id="KW-0489">Methyltransferase</keyword>
<dbReference type="PIRSF" id="PIRSF015855">
    <property type="entry name" value="TypeIII_Mtase_mKpnI"/>
    <property type="match status" value="1"/>
</dbReference>
<dbReference type="SUPFAM" id="SSF53335">
    <property type="entry name" value="S-adenosyl-L-methionine-dependent methyltransferases"/>
    <property type="match status" value="1"/>
</dbReference>
<dbReference type="Pfam" id="PF01555">
    <property type="entry name" value="N6_N4_Mtase"/>
    <property type="match status" value="1"/>
</dbReference>
<dbReference type="InterPro" id="IPR002052">
    <property type="entry name" value="DNA_methylase_N6_adenine_CS"/>
</dbReference>
<name>A0A1L3NDJ6_CLOSG</name>
<keyword evidence="4" id="KW-0949">S-adenosyl-L-methionine</keyword>
<evidence type="ECO:0000313" key="8">
    <source>
        <dbReference type="EMBL" id="APH14186.1"/>
    </source>
</evidence>
<evidence type="ECO:0000256" key="2">
    <source>
        <dbReference type="ARBA" id="ARBA00022603"/>
    </source>
</evidence>
<gene>
    <name evidence="8" type="ORF">NPD5_1400</name>
</gene>
<dbReference type="Proteomes" id="UP000182204">
    <property type="component" value="Chromosome"/>
</dbReference>
<protein>
    <submittedName>
        <fullName evidence="8">DNA methylase family protein</fullName>
    </submittedName>
</protein>
<evidence type="ECO:0000256" key="3">
    <source>
        <dbReference type="ARBA" id="ARBA00022679"/>
    </source>
</evidence>
<comment type="similarity">
    <text evidence="1">Belongs to the N(4)/N(6)-methyltransferase family.</text>
</comment>
<proteinExistence type="inferred from homology"/>
<accession>A0A1L3NDJ6</accession>
<feature type="coiled-coil region" evidence="6">
    <location>
        <begin position="257"/>
        <end position="287"/>
    </location>
</feature>
<evidence type="ECO:0000256" key="6">
    <source>
        <dbReference type="SAM" id="Coils"/>
    </source>
</evidence>
<reference evidence="8 9" key="1">
    <citation type="submission" date="2015-11" db="EMBL/GenBank/DDBJ databases">
        <authorList>
            <person name="Hill K.K."/>
            <person name="Shirey T.B."/>
            <person name="Raphael B."/>
            <person name="Daligault H.E."/>
            <person name="Davenport K.W."/>
            <person name="Bruce D.C."/>
            <person name="Foley B.T."/>
            <person name="Johnson S.L."/>
        </authorList>
    </citation>
    <scope>NUCLEOTIDE SEQUENCE [LARGE SCALE GENOMIC DNA]</scope>
    <source>
        <strain evidence="8 9">CDC_1632</strain>
    </source>
</reference>
<evidence type="ECO:0000259" key="7">
    <source>
        <dbReference type="Pfam" id="PF01555"/>
    </source>
</evidence>
<keyword evidence="5" id="KW-0680">Restriction system</keyword>